<dbReference type="SUPFAM" id="SSF52980">
    <property type="entry name" value="Restriction endonuclease-like"/>
    <property type="match status" value="1"/>
</dbReference>
<dbReference type="CDD" id="cd06260">
    <property type="entry name" value="DUF820-like"/>
    <property type="match status" value="1"/>
</dbReference>
<keyword evidence="2" id="KW-0378">Hydrolase</keyword>
<dbReference type="OrthoDB" id="9808428at2"/>
<dbReference type="AlphaFoldDB" id="A0A1I7KH71"/>
<keyword evidence="3" id="KW-1185">Reference proteome</keyword>
<dbReference type="STRING" id="392015.SAMN05421543_11613"/>
<gene>
    <name evidence="2" type="ORF">SAMN05421543_11613</name>
</gene>
<dbReference type="InterPro" id="IPR008538">
    <property type="entry name" value="Uma2"/>
</dbReference>
<accession>A0A1I7KH71</accession>
<reference evidence="3" key="1">
    <citation type="submission" date="2016-10" db="EMBL/GenBank/DDBJ databases">
        <authorList>
            <person name="Varghese N."/>
        </authorList>
    </citation>
    <scope>NUCLEOTIDE SEQUENCE [LARGE SCALE GENOMIC DNA]</scope>
    <source>
        <strain evidence="3">DSM 17980</strain>
    </source>
</reference>
<dbReference type="Gene3D" id="3.90.1570.10">
    <property type="entry name" value="tt1808, chain A"/>
    <property type="match status" value="1"/>
</dbReference>
<evidence type="ECO:0000313" key="3">
    <source>
        <dbReference type="Proteomes" id="UP000183508"/>
    </source>
</evidence>
<dbReference type="RefSeq" id="WP_074954174.1">
    <property type="nucleotide sequence ID" value="NZ_FPBV01000016.1"/>
</dbReference>
<dbReference type="PANTHER" id="PTHR34107:SF4">
    <property type="entry name" value="SLL1222 PROTEIN"/>
    <property type="match status" value="1"/>
</dbReference>
<dbReference type="PANTHER" id="PTHR34107">
    <property type="entry name" value="SLL0198 PROTEIN-RELATED"/>
    <property type="match status" value="1"/>
</dbReference>
<evidence type="ECO:0000313" key="2">
    <source>
        <dbReference type="EMBL" id="SFU96783.1"/>
    </source>
</evidence>
<dbReference type="Proteomes" id="UP000183508">
    <property type="component" value="Unassembled WGS sequence"/>
</dbReference>
<proteinExistence type="predicted"/>
<dbReference type="EMBL" id="FPBV01000016">
    <property type="protein sequence ID" value="SFU96783.1"/>
    <property type="molecule type" value="Genomic_DNA"/>
</dbReference>
<feature type="domain" description="Putative restriction endonuclease" evidence="1">
    <location>
        <begin position="18"/>
        <end position="173"/>
    </location>
</feature>
<dbReference type="InterPro" id="IPR012296">
    <property type="entry name" value="Nuclease_put_TT1808"/>
</dbReference>
<evidence type="ECO:0000259" key="1">
    <source>
        <dbReference type="Pfam" id="PF05685"/>
    </source>
</evidence>
<organism evidence="2 3">
    <name type="scientific">Alicyclobacillus macrosporangiidus</name>
    <dbReference type="NCBI Taxonomy" id="392015"/>
    <lineage>
        <taxon>Bacteria</taxon>
        <taxon>Bacillati</taxon>
        <taxon>Bacillota</taxon>
        <taxon>Bacilli</taxon>
        <taxon>Bacillales</taxon>
        <taxon>Alicyclobacillaceae</taxon>
        <taxon>Alicyclobacillus</taxon>
    </lineage>
</organism>
<dbReference type="InterPro" id="IPR011335">
    <property type="entry name" value="Restrct_endonuc-II-like"/>
</dbReference>
<dbReference type="Pfam" id="PF05685">
    <property type="entry name" value="Uma2"/>
    <property type="match status" value="1"/>
</dbReference>
<sequence length="195" mass="22470">MENRRWPKRIREQGWTYDDYAALPEEVGRFEVIDGALEAMSPAPSLPHQVISRELYRHMSRCDDEYLVLYSPLDVILSPRHVLQPDLVMIHRDRLEICSVRGVEGPPDVVVEILSPSSADKDRGRKMQVYAHFGVPEYWVVDPDAAVLERYTADEGGGFRLAAAYRENQTVMSNRFPCIRFCVRDVFQAVPKFRS</sequence>
<keyword evidence="2" id="KW-0255">Endonuclease</keyword>
<keyword evidence="2" id="KW-0540">Nuclease</keyword>
<protein>
    <submittedName>
        <fullName evidence="2">Endonuclease, Uma2 family (Restriction endonuclease fold)</fullName>
    </submittedName>
</protein>
<dbReference type="GO" id="GO:0004519">
    <property type="term" value="F:endonuclease activity"/>
    <property type="evidence" value="ECO:0007669"/>
    <property type="project" value="UniProtKB-KW"/>
</dbReference>
<name>A0A1I7KH71_9BACL</name>